<feature type="compositionally biased region" description="Polar residues" evidence="1">
    <location>
        <begin position="106"/>
        <end position="118"/>
    </location>
</feature>
<feature type="compositionally biased region" description="Basic and acidic residues" evidence="1">
    <location>
        <begin position="755"/>
        <end position="765"/>
    </location>
</feature>
<evidence type="ECO:0000313" key="2">
    <source>
        <dbReference type="EMBL" id="EXJ69921.1"/>
    </source>
</evidence>
<feature type="compositionally biased region" description="Polar residues" evidence="1">
    <location>
        <begin position="63"/>
        <end position="74"/>
    </location>
</feature>
<keyword evidence="3" id="KW-1185">Reference proteome</keyword>
<organism evidence="2 3">
    <name type="scientific">Cladophialophora psammophila CBS 110553</name>
    <dbReference type="NCBI Taxonomy" id="1182543"/>
    <lineage>
        <taxon>Eukaryota</taxon>
        <taxon>Fungi</taxon>
        <taxon>Dikarya</taxon>
        <taxon>Ascomycota</taxon>
        <taxon>Pezizomycotina</taxon>
        <taxon>Eurotiomycetes</taxon>
        <taxon>Chaetothyriomycetidae</taxon>
        <taxon>Chaetothyriales</taxon>
        <taxon>Herpotrichiellaceae</taxon>
        <taxon>Cladophialophora</taxon>
    </lineage>
</organism>
<feature type="compositionally biased region" description="Basic and acidic residues" evidence="1">
    <location>
        <begin position="921"/>
        <end position="933"/>
    </location>
</feature>
<dbReference type="CDD" id="cd21552">
    <property type="entry name" value="VEFS-box_ctSUZ12-like"/>
    <property type="match status" value="1"/>
</dbReference>
<dbReference type="EMBL" id="AMGX01000010">
    <property type="protein sequence ID" value="EXJ69921.1"/>
    <property type="molecule type" value="Genomic_DNA"/>
</dbReference>
<dbReference type="STRING" id="1182543.W9WZ37"/>
<accession>W9WZ37</accession>
<sequence length="991" mass="113616">MHTKISDSRYNHLRSRKQFSRYVIGDFTFGLYQQKARHKLFLQRNISRVLEHHAERRKEKRPWTSSRPTVAKNTTDTEKVSEGTISGTREPSGVVKSAVVHRTETSGDLTATSNSPQPTARDMSSRPDPSEQNGTQQESTRRRSIRSLVNKTYNHPNAELMLDLSNIRRKLNFRTNCLSGDQRPSKRQKRDAVRCLCHLTIWDNRDGFNVMPLITKSSHCDVTVGDNGAHGYFVDLELEVPFVVKATELKVPIHQAPKSVRGIINKYFLEIKIIPCAVDSFWPPIPIMSKSDTDKFTSEIGKMEIEELQGAIVARYTHLPQAPDPDVPLSVFFLHEGRTYKTNYGLQVTSTWQKSDLIFKPTEPGSKDLDVDSFLSQNLNAVYLPERPRLDQKPATKAAPQSLHQPETSYCFSSTISRQADAGEEFRNAIVEGYRCPLCAPWKSQSLQSLLFHLTTTHPKYNFSVARLRRDPITNEPTEIQIKVDSLVNLRREENDVQFHWQAPAKPFDLSAYVEGDHSWTGEKLVKKPPLSDITTSNNSWSTISASRYPLASEVPDFRKPNRRKARAVRLQSKYDTPEDVWTSISDRPVSPSEEPCSDTDDEVDNSLHIEKHMEQLEIMAQQQGWSNHKRELYKRWNRHRTEEHLEHPRYLSNSLIRFVRKHRRWLKDGSDELCQVFFDFLSELKEKKVIDDNVVADVNELIFQGPPSAALAEERETSEVVLSRVPEVAQGSQGTETDHLQSRTRVQAQRTQKRQGELDKESERAQTQVTSEYKCGDCLREIEFAHKNTICCADPECRTPGKRYHKRCALYQRLLFGKKRRNIPTHGDFGRPLPELSPTENEKLKNWMCKHCVAKWWVLLLERIPKRIQPVKKKTIKIRKKVRRRKVDDESLLKWATHGAYEERMKEEMIKNTVAANEEATGKGKEVARETRNPVAANGEATGKGKEVNSDSEQDGAPNEDKWREPDEDGEPEKDEEPNADSEGGSDGKG</sequence>
<dbReference type="HOGENOM" id="CLU_012286_0_0_1"/>
<gene>
    <name evidence="2" type="ORF">A1O5_06994</name>
</gene>
<comment type="caution">
    <text evidence="2">The sequence shown here is derived from an EMBL/GenBank/DDBJ whole genome shotgun (WGS) entry which is preliminary data.</text>
</comment>
<feature type="region of interest" description="Disordered" evidence="1">
    <location>
        <begin position="918"/>
        <end position="991"/>
    </location>
</feature>
<feature type="region of interest" description="Disordered" evidence="1">
    <location>
        <begin position="581"/>
        <end position="603"/>
    </location>
</feature>
<dbReference type="AlphaFoldDB" id="W9WZ37"/>
<evidence type="ECO:0008006" key="4">
    <source>
        <dbReference type="Google" id="ProtNLM"/>
    </source>
</evidence>
<protein>
    <recommendedName>
        <fullName evidence="4">Polycomb protein VEFS-Box domain-containing protein</fullName>
    </recommendedName>
</protein>
<feature type="compositionally biased region" description="Acidic residues" evidence="1">
    <location>
        <begin position="967"/>
        <end position="981"/>
    </location>
</feature>
<dbReference type="eggNOG" id="ENOG502SDK4">
    <property type="taxonomic scope" value="Eukaryota"/>
</dbReference>
<name>W9WZ37_9EURO</name>
<evidence type="ECO:0000313" key="3">
    <source>
        <dbReference type="Proteomes" id="UP000019471"/>
    </source>
</evidence>
<dbReference type="OrthoDB" id="166746at2759"/>
<dbReference type="GeneID" id="19191700"/>
<evidence type="ECO:0000256" key="1">
    <source>
        <dbReference type="SAM" id="MobiDB-lite"/>
    </source>
</evidence>
<feature type="region of interest" description="Disordered" evidence="1">
    <location>
        <begin position="727"/>
        <end position="766"/>
    </location>
</feature>
<feature type="region of interest" description="Disordered" evidence="1">
    <location>
        <begin position="52"/>
        <end position="145"/>
    </location>
</feature>
<reference evidence="2 3" key="1">
    <citation type="submission" date="2013-03" db="EMBL/GenBank/DDBJ databases">
        <title>The Genome Sequence of Cladophialophora psammophila CBS 110553.</title>
        <authorList>
            <consortium name="The Broad Institute Genomics Platform"/>
            <person name="Cuomo C."/>
            <person name="de Hoog S."/>
            <person name="Gorbushina A."/>
            <person name="Walker B."/>
            <person name="Young S.K."/>
            <person name="Zeng Q."/>
            <person name="Gargeya S."/>
            <person name="Fitzgerald M."/>
            <person name="Haas B."/>
            <person name="Abouelleil A."/>
            <person name="Allen A.W."/>
            <person name="Alvarado L."/>
            <person name="Arachchi H.M."/>
            <person name="Berlin A.M."/>
            <person name="Chapman S.B."/>
            <person name="Gainer-Dewar J."/>
            <person name="Goldberg J."/>
            <person name="Griggs A."/>
            <person name="Gujja S."/>
            <person name="Hansen M."/>
            <person name="Howarth C."/>
            <person name="Imamovic A."/>
            <person name="Ireland A."/>
            <person name="Larimer J."/>
            <person name="McCowan C."/>
            <person name="Murphy C."/>
            <person name="Pearson M."/>
            <person name="Poon T.W."/>
            <person name="Priest M."/>
            <person name="Roberts A."/>
            <person name="Saif S."/>
            <person name="Shea T."/>
            <person name="Sisk P."/>
            <person name="Sykes S."/>
            <person name="Wortman J."/>
            <person name="Nusbaum C."/>
            <person name="Birren B."/>
        </authorList>
    </citation>
    <scope>NUCLEOTIDE SEQUENCE [LARGE SCALE GENOMIC DNA]</scope>
    <source>
        <strain evidence="2 3">CBS 110553</strain>
    </source>
</reference>
<dbReference type="Proteomes" id="UP000019471">
    <property type="component" value="Unassembled WGS sequence"/>
</dbReference>
<proteinExistence type="predicted"/>
<dbReference type="RefSeq" id="XP_007745773.1">
    <property type="nucleotide sequence ID" value="XM_007747583.1"/>
</dbReference>